<keyword evidence="3" id="KW-1185">Reference proteome</keyword>
<sequence>MFNRLIGHAGEQGRENEGALITLLENLLPGSIGVGTGIVIDSKSRRSRQSDVILYDPTSQPTVMAQVNQMIFPVEVVSTVIEVKTTLAADDLNEFKEKKAAIRALESSDETPKPTVGLFAYHAWASPSTVADHVRAMDAADRPDVLCIVSPGVIGWSDESADSYTIEFVPLHQRDSGGERVADTWRKFDTIPPGGSVVVDGVAHPVTRIAGNGYIVGEPGRTLLLFANRLLGLLAGKYSLPDPVMRHYLDDRAREALRL</sequence>
<reference evidence="2 3" key="1">
    <citation type="submission" date="2020-04" db="EMBL/GenBank/DDBJ databases">
        <authorList>
            <person name="Klaysubun C."/>
            <person name="Duangmal K."/>
            <person name="Lipun K."/>
        </authorList>
    </citation>
    <scope>NUCLEOTIDE SEQUENCE [LARGE SCALE GENOMIC DNA]</scope>
    <source>
        <strain evidence="2 3">K10HN5</strain>
    </source>
</reference>
<dbReference type="InterPro" id="IPR046537">
    <property type="entry name" value="DUF6602"/>
</dbReference>
<name>A0ABX1SKM7_9PSEU</name>
<organism evidence="2 3">
    <name type="scientific">Pseudonocardia acidicola</name>
    <dbReference type="NCBI Taxonomy" id="2724939"/>
    <lineage>
        <taxon>Bacteria</taxon>
        <taxon>Bacillati</taxon>
        <taxon>Actinomycetota</taxon>
        <taxon>Actinomycetes</taxon>
        <taxon>Pseudonocardiales</taxon>
        <taxon>Pseudonocardiaceae</taxon>
        <taxon>Pseudonocardia</taxon>
    </lineage>
</organism>
<proteinExistence type="predicted"/>
<dbReference type="Pfam" id="PF20247">
    <property type="entry name" value="DUF6602"/>
    <property type="match status" value="1"/>
</dbReference>
<comment type="caution">
    <text evidence="2">The sequence shown here is derived from an EMBL/GenBank/DDBJ whole genome shotgun (WGS) entry which is preliminary data.</text>
</comment>
<dbReference type="EMBL" id="JAAXLA010000120">
    <property type="protein sequence ID" value="NMI02087.1"/>
    <property type="molecule type" value="Genomic_DNA"/>
</dbReference>
<dbReference type="CDD" id="cd21173">
    <property type="entry name" value="NucC-like"/>
    <property type="match status" value="1"/>
</dbReference>
<protein>
    <recommendedName>
        <fullName evidence="1">DUF6602 domain-containing protein</fullName>
    </recommendedName>
</protein>
<evidence type="ECO:0000313" key="3">
    <source>
        <dbReference type="Proteomes" id="UP000820669"/>
    </source>
</evidence>
<gene>
    <name evidence="2" type="ORF">HF526_33060</name>
</gene>
<dbReference type="Proteomes" id="UP000820669">
    <property type="component" value="Unassembled WGS sequence"/>
</dbReference>
<evidence type="ECO:0000313" key="2">
    <source>
        <dbReference type="EMBL" id="NMI02087.1"/>
    </source>
</evidence>
<evidence type="ECO:0000259" key="1">
    <source>
        <dbReference type="Pfam" id="PF20247"/>
    </source>
</evidence>
<accession>A0ABX1SKM7</accession>
<dbReference type="RefSeq" id="WP_169385591.1">
    <property type="nucleotide sequence ID" value="NZ_JAAXLA010000120.1"/>
</dbReference>
<feature type="domain" description="DUF6602" evidence="1">
    <location>
        <begin position="6"/>
        <end position="105"/>
    </location>
</feature>